<accession>A0ABU3BS75</accession>
<protein>
    <submittedName>
        <fullName evidence="2">Uncharacterized protein</fullName>
    </submittedName>
</protein>
<keyword evidence="3" id="KW-1185">Reference proteome</keyword>
<proteinExistence type="predicted"/>
<organism evidence="2 3">
    <name type="scientific">Rubrivirga litoralis</name>
    <dbReference type="NCBI Taxonomy" id="3075598"/>
    <lineage>
        <taxon>Bacteria</taxon>
        <taxon>Pseudomonadati</taxon>
        <taxon>Rhodothermota</taxon>
        <taxon>Rhodothermia</taxon>
        <taxon>Rhodothermales</taxon>
        <taxon>Rubricoccaceae</taxon>
        <taxon>Rubrivirga</taxon>
    </lineage>
</organism>
<sequence>MPRLPATALAVLLAALSGCFSLGERLTVDDVSRTYTLTDLSFRPYGSALDAVNLLERVDASATDLELFANEQVSLRYELRGEDDRLRIGGTYSLKGDRVRLRFDRDARKVLDGLLLPRSIELTGQDGGATLVGRIDREEVDVSKFSDDYEGIEEVDGVLYVRLVERRGR</sequence>
<dbReference type="PROSITE" id="PS51257">
    <property type="entry name" value="PROKAR_LIPOPROTEIN"/>
    <property type="match status" value="1"/>
</dbReference>
<dbReference type="RefSeq" id="WP_311663768.1">
    <property type="nucleotide sequence ID" value="NZ_JAVRHT010000022.1"/>
</dbReference>
<feature type="signal peptide" evidence="1">
    <location>
        <begin position="1"/>
        <end position="23"/>
    </location>
</feature>
<dbReference type="Proteomes" id="UP001267426">
    <property type="component" value="Unassembled WGS sequence"/>
</dbReference>
<dbReference type="EMBL" id="JAVRHT010000022">
    <property type="protein sequence ID" value="MDT0632134.1"/>
    <property type="molecule type" value="Genomic_DNA"/>
</dbReference>
<feature type="chain" id="PRO_5046746405" evidence="1">
    <location>
        <begin position="24"/>
        <end position="169"/>
    </location>
</feature>
<gene>
    <name evidence="2" type="ORF">RM540_10295</name>
</gene>
<evidence type="ECO:0000313" key="2">
    <source>
        <dbReference type="EMBL" id="MDT0632134.1"/>
    </source>
</evidence>
<keyword evidence="1" id="KW-0732">Signal</keyword>
<evidence type="ECO:0000313" key="3">
    <source>
        <dbReference type="Proteomes" id="UP001267426"/>
    </source>
</evidence>
<evidence type="ECO:0000256" key="1">
    <source>
        <dbReference type="SAM" id="SignalP"/>
    </source>
</evidence>
<name>A0ABU3BS75_9BACT</name>
<comment type="caution">
    <text evidence="2">The sequence shown here is derived from an EMBL/GenBank/DDBJ whole genome shotgun (WGS) entry which is preliminary data.</text>
</comment>
<reference evidence="2 3" key="1">
    <citation type="submission" date="2023-09" db="EMBL/GenBank/DDBJ databases">
        <authorList>
            <person name="Rey-Velasco X."/>
        </authorList>
    </citation>
    <scope>NUCLEOTIDE SEQUENCE [LARGE SCALE GENOMIC DNA]</scope>
    <source>
        <strain evidence="2 3">F394</strain>
    </source>
</reference>